<dbReference type="RefSeq" id="WP_306067463.1">
    <property type="nucleotide sequence ID" value="NZ_JAROCA020000001.1"/>
</dbReference>
<comment type="caution">
    <text evidence="1">The sequence shown here is derived from an EMBL/GenBank/DDBJ whole genome shotgun (WGS) entry which is preliminary data.</text>
</comment>
<organism evidence="1 2">
    <name type="scientific">Tigheibacillus jepli</name>
    <dbReference type="NCBI Taxonomy" id="3035914"/>
    <lineage>
        <taxon>Bacteria</taxon>
        <taxon>Bacillati</taxon>
        <taxon>Bacillota</taxon>
        <taxon>Bacilli</taxon>
        <taxon>Bacillales</taxon>
        <taxon>Bacillaceae</taxon>
        <taxon>Tigheibacillus</taxon>
    </lineage>
</organism>
<name>A0ABU5CIJ1_9BACI</name>
<sequence length="139" mass="16432">MVLKTFKLKKLRIVEGTGEELLYHHIKMIDGLIINREDDQDRWVIEAYTQMDQFPIFERLQQEREEFMLEAIITKENNTPVVFIGNLIGLNKMEENMNVLFMGKIVDQRKSKIESLLETLIIEGYQGESLLKAFKKRIQ</sequence>
<dbReference type="Proteomes" id="UP001228376">
    <property type="component" value="Unassembled WGS sequence"/>
</dbReference>
<proteinExistence type="predicted"/>
<dbReference type="Pfam" id="PF14183">
    <property type="entry name" value="YwpF"/>
    <property type="match status" value="1"/>
</dbReference>
<keyword evidence="2" id="KW-1185">Reference proteome</keyword>
<reference evidence="1 2" key="1">
    <citation type="submission" date="2023-10" db="EMBL/GenBank/DDBJ databases">
        <title>179-bfca-hs.</title>
        <authorList>
            <person name="Miliotis G."/>
            <person name="Sengupta P."/>
            <person name="Hameed A."/>
            <person name="Chuvochina M."/>
            <person name="Mcdonagh F."/>
            <person name="Simpson A.C."/>
            <person name="Singh N.K."/>
            <person name="Rekha P.D."/>
            <person name="Raman K."/>
            <person name="Hugenholtz P."/>
            <person name="Venkateswaran K."/>
        </authorList>
    </citation>
    <scope>NUCLEOTIDE SEQUENCE [LARGE SCALE GENOMIC DNA]</scope>
    <source>
        <strain evidence="1 2">179-BFC-A-HS</strain>
    </source>
</reference>
<evidence type="ECO:0000313" key="2">
    <source>
        <dbReference type="Proteomes" id="UP001228376"/>
    </source>
</evidence>
<accession>A0ABU5CIJ1</accession>
<protein>
    <submittedName>
        <fullName evidence="1">YwpF family protein</fullName>
    </submittedName>
</protein>
<evidence type="ECO:0000313" key="1">
    <source>
        <dbReference type="EMBL" id="MDY0406040.1"/>
    </source>
</evidence>
<dbReference type="EMBL" id="JAROCA020000001">
    <property type="protein sequence ID" value="MDY0406040.1"/>
    <property type="molecule type" value="Genomic_DNA"/>
</dbReference>
<dbReference type="InterPro" id="IPR025573">
    <property type="entry name" value="YwpF"/>
</dbReference>
<gene>
    <name evidence="1" type="ORF">P5G51_012140</name>
</gene>